<protein>
    <submittedName>
        <fullName evidence="2">Putative TOPRIM domain protein</fullName>
    </submittedName>
</protein>
<dbReference type="EMBL" id="LO017727">
    <property type="protein sequence ID" value="CRH06060.1"/>
    <property type="molecule type" value="Genomic_DNA"/>
</dbReference>
<name>A0A1S7LGI2_MAGMO</name>
<dbReference type="InterPro" id="IPR034154">
    <property type="entry name" value="TOPRIM_DnaG/twinkle"/>
</dbReference>
<dbReference type="Gene3D" id="3.40.1360.10">
    <property type="match status" value="1"/>
</dbReference>
<dbReference type="SUPFAM" id="SSF52540">
    <property type="entry name" value="P-loop containing nucleoside triphosphate hydrolases"/>
    <property type="match status" value="1"/>
</dbReference>
<proteinExistence type="predicted"/>
<feature type="region of interest" description="Disordered" evidence="1">
    <location>
        <begin position="1"/>
        <end position="29"/>
    </location>
</feature>
<dbReference type="CDD" id="cd01029">
    <property type="entry name" value="TOPRIM_primases"/>
    <property type="match status" value="1"/>
</dbReference>
<dbReference type="Gene3D" id="3.40.50.300">
    <property type="entry name" value="P-loop containing nucleotide triphosphate hydrolases"/>
    <property type="match status" value="1"/>
</dbReference>
<organism evidence="2">
    <name type="scientific">Magnetococcus massalia (strain MO-1)</name>
    <dbReference type="NCBI Taxonomy" id="451514"/>
    <lineage>
        <taxon>Bacteria</taxon>
        <taxon>Pseudomonadati</taxon>
        <taxon>Pseudomonadota</taxon>
        <taxon>Magnetococcia</taxon>
        <taxon>Magnetococcales</taxon>
        <taxon>Magnetococcaceae</taxon>
        <taxon>Magnetococcus</taxon>
    </lineage>
</organism>
<evidence type="ECO:0000256" key="1">
    <source>
        <dbReference type="SAM" id="MobiDB-lite"/>
    </source>
</evidence>
<dbReference type="AlphaFoldDB" id="A0A1S7LGI2"/>
<sequence>MNSGQSYLDFNDASAQQEPLPPADRHHEKEEIKARLQSQIEAVLHHLLPAGKVRHGQFLIGDVEGSAGESMKVELSGEKAGIWYDHAVGTGGDILDLWARSRGMDTHTQFRDVMADIEGWLGYSTQSAPMAFSPAKEERRSPPIDELGPHTGKWDYHDVDGQLLVCVYRYDPPGRRKEFRPLDVSTGKWQSPTVTPLYNLPGIVSADEVVLVEGEKTAQALINAGIPATTSLGSKGQVHRADWSILNGKRVIIWPDRDKAGWEYAQLASQAAKSAGAHEVSVLTPPEEKPEKWDAANAVAEGMDVHTFINTAARQGPKTRKRRIRLMEWTLDRFEGPPPAREWLIEGVLPLGVPGMFAAIGGAGKSMLLMDLAAKVALSEYGNPIPLEALGGPIVSATGTAVMLTAEDDQAEVHRRLFEVLPGRPDPTRLIIVPMPNAGGTLPLISMSREGPVLSEEYHDIREELLEIPNLRLVVIDPLQNFAGGDVNSDPAAGALFFSGLGRIAAETGATVLATHHFKKNSGKAIGSAAEAREAIRGTTALVDSGRWSYAIWEVEDSEAKKVCKQIGQRFQRESVYRGAVVKSNWPTDKTLRIYTRNPNSGLLADRTMDLERLGSKQPELMDLLITAIGKAASGGQPYTKTGGNGLYDRRSELPDKLSSIGRDKLVHMTDLLLQLGKIVLCVAGDSKLKKYLDVPDGEFAVGVGQFQVGAGSHGCNIEGDG</sequence>
<evidence type="ECO:0000313" key="2">
    <source>
        <dbReference type="EMBL" id="CRH06060.1"/>
    </source>
</evidence>
<accession>A0A1S7LGI2</accession>
<gene>
    <name evidence="2" type="ORF">MAGMO_1885</name>
</gene>
<dbReference type="InterPro" id="IPR027417">
    <property type="entry name" value="P-loop_NTPase"/>
</dbReference>
<dbReference type="Pfam" id="PF13481">
    <property type="entry name" value="AAA_25"/>
    <property type="match status" value="1"/>
</dbReference>
<reference evidence="2" key="1">
    <citation type="submission" date="2015-04" db="EMBL/GenBank/DDBJ databases">
        <authorList>
            <person name="Syromyatnikov M.Y."/>
            <person name="Popov V.N."/>
        </authorList>
    </citation>
    <scope>NUCLEOTIDE SEQUENCE</scope>
    <source>
        <strain evidence="2">MO-1</strain>
    </source>
</reference>
<feature type="compositionally biased region" description="Polar residues" evidence="1">
    <location>
        <begin position="1"/>
        <end position="17"/>
    </location>
</feature>